<dbReference type="Proteomes" id="UP001416858">
    <property type="component" value="Unassembled WGS sequence"/>
</dbReference>
<reference evidence="1 2" key="1">
    <citation type="submission" date="2024-02" db="EMBL/GenBank/DDBJ databases">
        <title>Rhodopirellula caenicola NBRC 110016.</title>
        <authorList>
            <person name="Ichikawa N."/>
            <person name="Katano-Makiyama Y."/>
            <person name="Hidaka K."/>
        </authorList>
    </citation>
    <scope>NUCLEOTIDE SEQUENCE [LARGE SCALE GENOMIC DNA]</scope>
    <source>
        <strain evidence="1 2">NBRC 110016</strain>
    </source>
</reference>
<gene>
    <name evidence="1" type="ORF">Rcae01_04367</name>
</gene>
<comment type="caution">
    <text evidence="1">The sequence shown here is derived from an EMBL/GenBank/DDBJ whole genome shotgun (WGS) entry which is preliminary data.</text>
</comment>
<name>A0ABP9VZ70_9BACT</name>
<protein>
    <submittedName>
        <fullName evidence="1">Uncharacterized protein</fullName>
    </submittedName>
</protein>
<proteinExistence type="predicted"/>
<accession>A0ABP9VZ70</accession>
<sequence length="45" mass="4916">MAGMPVTARAVLMRKDRSSTGFHHVKTSTRCAILQSVAGVRENED</sequence>
<evidence type="ECO:0000313" key="1">
    <source>
        <dbReference type="EMBL" id="GAA5508898.1"/>
    </source>
</evidence>
<dbReference type="EMBL" id="BAABRO010000011">
    <property type="protein sequence ID" value="GAA5508898.1"/>
    <property type="molecule type" value="Genomic_DNA"/>
</dbReference>
<evidence type="ECO:0000313" key="2">
    <source>
        <dbReference type="Proteomes" id="UP001416858"/>
    </source>
</evidence>
<organism evidence="1 2">
    <name type="scientific">Novipirellula caenicola</name>
    <dbReference type="NCBI Taxonomy" id="1536901"/>
    <lineage>
        <taxon>Bacteria</taxon>
        <taxon>Pseudomonadati</taxon>
        <taxon>Planctomycetota</taxon>
        <taxon>Planctomycetia</taxon>
        <taxon>Pirellulales</taxon>
        <taxon>Pirellulaceae</taxon>
        <taxon>Novipirellula</taxon>
    </lineage>
</organism>
<keyword evidence="2" id="KW-1185">Reference proteome</keyword>